<dbReference type="GO" id="GO:0004148">
    <property type="term" value="F:dihydrolipoyl dehydrogenase (NADH) activity"/>
    <property type="evidence" value="ECO:0007669"/>
    <property type="project" value="UniProtKB-EC"/>
</dbReference>
<evidence type="ECO:0000256" key="5">
    <source>
        <dbReference type="ARBA" id="ARBA00022490"/>
    </source>
</evidence>
<feature type="binding site" evidence="14">
    <location>
        <begin position="182"/>
        <end position="189"/>
    </location>
    <ligand>
        <name>NAD(+)</name>
        <dbReference type="ChEBI" id="CHEBI:57540"/>
    </ligand>
</feature>
<evidence type="ECO:0000256" key="15">
    <source>
        <dbReference type="PIRSR" id="PIRSR000350-4"/>
    </source>
</evidence>
<proteinExistence type="inferred from homology"/>
<gene>
    <name evidence="19" type="primary">pdhD_1</name>
    <name evidence="19" type="ORF">ACWI_06700</name>
</gene>
<evidence type="ECO:0000259" key="17">
    <source>
        <dbReference type="Pfam" id="PF02852"/>
    </source>
</evidence>
<dbReference type="Proteomes" id="UP000176244">
    <property type="component" value="Unassembled WGS sequence"/>
</dbReference>
<comment type="catalytic activity">
    <reaction evidence="12 16">
        <text>N(6)-[(R)-dihydrolipoyl]-L-lysyl-[protein] + NAD(+) = N(6)-[(R)-lipoyl]-L-lysyl-[protein] + NADH + H(+)</text>
        <dbReference type="Rhea" id="RHEA:15045"/>
        <dbReference type="Rhea" id="RHEA-COMP:10474"/>
        <dbReference type="Rhea" id="RHEA-COMP:10475"/>
        <dbReference type="ChEBI" id="CHEBI:15378"/>
        <dbReference type="ChEBI" id="CHEBI:57540"/>
        <dbReference type="ChEBI" id="CHEBI:57945"/>
        <dbReference type="ChEBI" id="CHEBI:83099"/>
        <dbReference type="ChEBI" id="CHEBI:83100"/>
        <dbReference type="EC" id="1.8.1.4"/>
    </reaction>
</comment>
<evidence type="ECO:0000256" key="3">
    <source>
        <dbReference type="ARBA" id="ARBA00012608"/>
    </source>
</evidence>
<evidence type="ECO:0000256" key="14">
    <source>
        <dbReference type="PIRSR" id="PIRSR000350-3"/>
    </source>
</evidence>
<keyword evidence="10" id="KW-1015">Disulfide bond</keyword>
<evidence type="ECO:0000256" key="7">
    <source>
        <dbReference type="ARBA" id="ARBA00022827"/>
    </source>
</evidence>
<evidence type="ECO:0000256" key="6">
    <source>
        <dbReference type="ARBA" id="ARBA00022630"/>
    </source>
</evidence>
<dbReference type="Gene3D" id="3.30.390.30">
    <property type="match status" value="1"/>
</dbReference>
<evidence type="ECO:0000256" key="11">
    <source>
        <dbReference type="ARBA" id="ARBA00023284"/>
    </source>
</evidence>
<evidence type="ECO:0000256" key="2">
    <source>
        <dbReference type="ARBA" id="ARBA00007532"/>
    </source>
</evidence>
<dbReference type="Gene3D" id="3.50.50.60">
    <property type="entry name" value="FAD/NAD(P)-binding domain"/>
    <property type="match status" value="2"/>
</dbReference>
<dbReference type="InterPro" id="IPR023753">
    <property type="entry name" value="FAD/NAD-binding_dom"/>
</dbReference>
<feature type="binding site" evidence="14">
    <location>
        <begin position="145"/>
        <end position="147"/>
    </location>
    <ligand>
        <name>FAD</name>
        <dbReference type="ChEBI" id="CHEBI:57692"/>
    </ligand>
</feature>
<evidence type="ECO:0000256" key="10">
    <source>
        <dbReference type="ARBA" id="ARBA00023157"/>
    </source>
</evidence>
<keyword evidence="9 14" id="KW-0520">NAD</keyword>
<comment type="cofactor">
    <cofactor evidence="14 16">
        <name>FAD</name>
        <dbReference type="ChEBI" id="CHEBI:57692"/>
    </cofactor>
    <text evidence="14 16">Binds 1 FAD per subunit.</text>
</comment>
<evidence type="ECO:0000259" key="18">
    <source>
        <dbReference type="Pfam" id="PF07992"/>
    </source>
</evidence>
<dbReference type="EMBL" id="LKEU01000014">
    <property type="protein sequence ID" value="OFV71922.1"/>
    <property type="molecule type" value="Genomic_DNA"/>
</dbReference>
<dbReference type="GO" id="GO:0006103">
    <property type="term" value="P:2-oxoglutarate metabolic process"/>
    <property type="evidence" value="ECO:0007669"/>
    <property type="project" value="TreeGrafter"/>
</dbReference>
<evidence type="ECO:0000256" key="13">
    <source>
        <dbReference type="PIRSR" id="PIRSR000350-2"/>
    </source>
</evidence>
<dbReference type="FunFam" id="3.30.390.30:FF:000001">
    <property type="entry name" value="Dihydrolipoyl dehydrogenase"/>
    <property type="match status" value="1"/>
</dbReference>
<dbReference type="AlphaFoldDB" id="A0A1F2PME6"/>
<evidence type="ECO:0000256" key="4">
    <source>
        <dbReference type="ARBA" id="ARBA00016961"/>
    </source>
</evidence>
<feature type="binding site" evidence="14">
    <location>
        <position position="272"/>
    </location>
    <ligand>
        <name>NAD(+)</name>
        <dbReference type="ChEBI" id="CHEBI:57540"/>
    </ligand>
</feature>
<sequence length="467" mass="49175">MKIVIIGGGPGGYVAAIRAAQLGAAVTLIENKYLGGTCLNVGCIPTKVLLHTTELLDVLKHDAKELGITLSDYHGDWPKLQKRKTKIIKKLVGGVNGLLKNNGITKIMGTAVFVNAHQIKVISDNQDEINNAATVIDFDFAIIATGSKPVIPPIPGSNHPDVITSDTALSLDAVPESLGIIGGGVIGCEFASIYNAFGCKVTIIEMLPEIVANMDRDIVKPLKEKLLKDGVDIFTSTRVESIQESAGGLTVTTSSQTGEKTITAKKVLLSVGRKPELSTLNLDLAGIKTARGAIVVNQKMQTNVPHIYAIGDCNGGVMLAHVASAEGILAVETIMGKRSQIDFKTIPYCVYTKPELASVGLTEAQAREAGYDVKVGIFPMAVNGKAMIMGETTGVVKYVTDAATGEILGLHMAGPRATDLIVEGALAIRLEATVAELMATIHAHPTVGEALMEAAHAVDGHAIHLMR</sequence>
<evidence type="ECO:0000256" key="16">
    <source>
        <dbReference type="RuleBase" id="RU003692"/>
    </source>
</evidence>
<protein>
    <recommendedName>
        <fullName evidence="4 16">Dihydrolipoyl dehydrogenase</fullName>
        <ecNumber evidence="3 16">1.8.1.4</ecNumber>
    </recommendedName>
</protein>
<dbReference type="InterPro" id="IPR016156">
    <property type="entry name" value="FAD/NAD-linked_Rdtase_dimer_sf"/>
</dbReference>
<dbReference type="STRING" id="52694.ACWI_06700"/>
<dbReference type="EC" id="1.8.1.4" evidence="3 16"/>
<feature type="binding site" evidence="14">
    <location>
        <begin position="318"/>
        <end position="321"/>
    </location>
    <ligand>
        <name>FAD</name>
        <dbReference type="ChEBI" id="CHEBI:57692"/>
    </ligand>
</feature>
<dbReference type="InterPro" id="IPR006258">
    <property type="entry name" value="Lipoamide_DH"/>
</dbReference>
<evidence type="ECO:0000256" key="8">
    <source>
        <dbReference type="ARBA" id="ARBA00023002"/>
    </source>
</evidence>
<dbReference type="PANTHER" id="PTHR22912:SF217">
    <property type="entry name" value="DIHYDROLIPOYL DEHYDROGENASE"/>
    <property type="match status" value="1"/>
</dbReference>
<dbReference type="PRINTS" id="PR00411">
    <property type="entry name" value="PNDRDTASEI"/>
</dbReference>
<dbReference type="InterPro" id="IPR012999">
    <property type="entry name" value="Pyr_OxRdtase_I_AS"/>
</dbReference>
<keyword evidence="11 16" id="KW-0676">Redox-active center</keyword>
<comment type="caution">
    <text evidence="19">The sequence shown here is derived from an EMBL/GenBank/DDBJ whole genome shotgun (WGS) entry which is preliminary data.</text>
</comment>
<dbReference type="Pfam" id="PF07992">
    <property type="entry name" value="Pyr_redox_2"/>
    <property type="match status" value="1"/>
</dbReference>
<comment type="similarity">
    <text evidence="2 16">Belongs to the class-I pyridine nucleotide-disulfide oxidoreductase family.</text>
</comment>
<evidence type="ECO:0000313" key="19">
    <source>
        <dbReference type="EMBL" id="OFV71922.1"/>
    </source>
</evidence>
<keyword evidence="5" id="KW-0963">Cytoplasm</keyword>
<dbReference type="PRINTS" id="PR00368">
    <property type="entry name" value="FADPNR"/>
</dbReference>
<dbReference type="SUPFAM" id="SSF55424">
    <property type="entry name" value="FAD/NAD-linked reductases, dimerisation (C-terminal) domain"/>
    <property type="match status" value="1"/>
</dbReference>
<dbReference type="InterPro" id="IPR036188">
    <property type="entry name" value="FAD/NAD-bd_sf"/>
</dbReference>
<feature type="active site" description="Proton acceptor" evidence="13">
    <location>
        <position position="444"/>
    </location>
</feature>
<organism evidence="19 20">
    <name type="scientific">Acetobacterium wieringae</name>
    <dbReference type="NCBI Taxonomy" id="52694"/>
    <lineage>
        <taxon>Bacteria</taxon>
        <taxon>Bacillati</taxon>
        <taxon>Bacillota</taxon>
        <taxon>Clostridia</taxon>
        <taxon>Eubacteriales</taxon>
        <taxon>Eubacteriaceae</taxon>
        <taxon>Acetobacterium</taxon>
    </lineage>
</organism>
<accession>A0A1F2PME6</accession>
<dbReference type="InterPro" id="IPR050151">
    <property type="entry name" value="Class-I_Pyr_Nuc-Dis_Oxidored"/>
</dbReference>
<feature type="domain" description="FAD/NAD(P)-binding" evidence="18">
    <location>
        <begin position="1"/>
        <end position="327"/>
    </location>
</feature>
<evidence type="ECO:0000256" key="9">
    <source>
        <dbReference type="ARBA" id="ARBA00023027"/>
    </source>
</evidence>
<dbReference type="Pfam" id="PF02852">
    <property type="entry name" value="Pyr_redox_dim"/>
    <property type="match status" value="1"/>
</dbReference>
<feature type="domain" description="Pyridine nucleotide-disulphide oxidoreductase dimerisation" evidence="17">
    <location>
        <begin position="346"/>
        <end position="455"/>
    </location>
</feature>
<dbReference type="SUPFAM" id="SSF51905">
    <property type="entry name" value="FAD/NAD(P)-binding domain"/>
    <property type="match status" value="1"/>
</dbReference>
<dbReference type="PROSITE" id="PS00076">
    <property type="entry name" value="PYRIDINE_REDOX_1"/>
    <property type="match status" value="1"/>
</dbReference>
<reference evidence="19 20" key="1">
    <citation type="submission" date="2015-09" db="EMBL/GenBank/DDBJ databases">
        <title>Genome sequence of Acetobacterium wieringae DSM 1911.</title>
        <authorList>
            <person name="Poehlein A."/>
            <person name="Bengelsdorf F.R."/>
            <person name="Schiel-Bengelsdorf B."/>
            <person name="Duerre P."/>
            <person name="Daniel R."/>
        </authorList>
    </citation>
    <scope>NUCLEOTIDE SEQUENCE [LARGE SCALE GENOMIC DNA]</scope>
    <source>
        <strain evidence="19 20">DSM 1911</strain>
    </source>
</reference>
<evidence type="ECO:0000256" key="12">
    <source>
        <dbReference type="ARBA" id="ARBA00049187"/>
    </source>
</evidence>
<feature type="binding site" evidence="14">
    <location>
        <position position="312"/>
    </location>
    <ligand>
        <name>FAD</name>
        <dbReference type="ChEBI" id="CHEBI:57692"/>
    </ligand>
</feature>
<name>A0A1F2PME6_9FIRM</name>
<dbReference type="InterPro" id="IPR001100">
    <property type="entry name" value="Pyr_nuc-diS_OxRdtase"/>
</dbReference>
<dbReference type="GO" id="GO:0005737">
    <property type="term" value="C:cytoplasm"/>
    <property type="evidence" value="ECO:0007669"/>
    <property type="project" value="UniProtKB-SubCell"/>
</dbReference>
<feature type="disulfide bond" description="Redox-active" evidence="15">
    <location>
        <begin position="38"/>
        <end position="43"/>
    </location>
</feature>
<evidence type="ECO:0000256" key="1">
    <source>
        <dbReference type="ARBA" id="ARBA00004496"/>
    </source>
</evidence>
<keyword evidence="14" id="KW-0547">Nucleotide-binding</keyword>
<keyword evidence="8 16" id="KW-0560">Oxidoreductase</keyword>
<dbReference type="NCBIfam" id="TIGR01350">
    <property type="entry name" value="lipoamide_DH"/>
    <property type="match status" value="1"/>
</dbReference>
<dbReference type="OrthoDB" id="9807946at2"/>
<feature type="binding site" evidence="14">
    <location>
        <position position="205"/>
    </location>
    <ligand>
        <name>NAD(+)</name>
        <dbReference type="ChEBI" id="CHEBI:57540"/>
    </ligand>
</feature>
<comment type="miscellaneous">
    <text evidence="16">The active site is a redox-active disulfide bond.</text>
</comment>
<keyword evidence="7 14" id="KW-0274">FAD</keyword>
<keyword evidence="6 16" id="KW-0285">Flavoprotein</keyword>
<comment type="subcellular location">
    <subcellularLocation>
        <location evidence="1">Cytoplasm</location>
    </subcellularLocation>
</comment>
<feature type="binding site" evidence="14">
    <location>
        <position position="47"/>
    </location>
    <ligand>
        <name>FAD</name>
        <dbReference type="ChEBI" id="CHEBI:57692"/>
    </ligand>
</feature>
<dbReference type="PANTHER" id="PTHR22912">
    <property type="entry name" value="DISULFIDE OXIDOREDUCTASE"/>
    <property type="match status" value="1"/>
</dbReference>
<dbReference type="RefSeq" id="WP_070370020.1">
    <property type="nucleotide sequence ID" value="NZ_CP097897.1"/>
</dbReference>
<dbReference type="GO" id="GO:0050660">
    <property type="term" value="F:flavin adenine dinucleotide binding"/>
    <property type="evidence" value="ECO:0007669"/>
    <property type="project" value="InterPro"/>
</dbReference>
<dbReference type="InterPro" id="IPR004099">
    <property type="entry name" value="Pyr_nucl-diS_OxRdtase_dimer"/>
</dbReference>
<evidence type="ECO:0000313" key="20">
    <source>
        <dbReference type="Proteomes" id="UP000176244"/>
    </source>
</evidence>
<dbReference type="PIRSF" id="PIRSF000350">
    <property type="entry name" value="Mercury_reductase_MerA"/>
    <property type="match status" value="1"/>
</dbReference>